<proteinExistence type="predicted"/>
<protein>
    <submittedName>
        <fullName evidence="1">Uncharacterized protein</fullName>
    </submittedName>
</protein>
<reference evidence="1 3" key="1">
    <citation type="submission" date="2016-10" db="EMBL/GenBank/DDBJ databases">
        <title>Draft genome sequences of four alkaliphilic bacteria belonging to the Anaerobacillus genus.</title>
        <authorList>
            <person name="Bassil N.M."/>
            <person name="Lloyd J.R."/>
        </authorList>
    </citation>
    <scope>NUCLEOTIDE SEQUENCE [LARGE SCALE GENOMIC DNA]</scope>
    <source>
        <strain evidence="1 3">NB2006</strain>
    </source>
</reference>
<dbReference type="RefSeq" id="WP_071319110.1">
    <property type="nucleotide sequence ID" value="NZ_CP063356.2"/>
</dbReference>
<dbReference type="EMBL" id="LQXD01000194">
    <property type="protein sequence ID" value="OIJ05101.1"/>
    <property type="molecule type" value="Genomic_DNA"/>
</dbReference>
<dbReference type="AlphaFoldDB" id="A0A1S2KYC8"/>
<gene>
    <name evidence="2" type="ORF">AWH56_008885</name>
    <name evidence="1" type="ORF">AWH56_22210</name>
</gene>
<dbReference type="EMBL" id="CP063356">
    <property type="protein sequence ID" value="QOY37676.1"/>
    <property type="molecule type" value="Genomic_DNA"/>
</dbReference>
<evidence type="ECO:0000313" key="1">
    <source>
        <dbReference type="EMBL" id="OIJ05101.1"/>
    </source>
</evidence>
<reference evidence="2 3" key="3">
    <citation type="journal article" date="2019" name="Int. J. Syst. Evol. Microbiol.">
        <title>Anaerobacillus isosaccharinicus sp. nov., an alkaliphilic bacterium which degrades isosaccharinic acid.</title>
        <authorList>
            <person name="Bassil N.M."/>
            <person name="Lloyd J.R."/>
        </authorList>
    </citation>
    <scope>NUCLEOTIDE SEQUENCE [LARGE SCALE GENOMIC DNA]</scope>
    <source>
        <strain evidence="2 3">NB2006</strain>
    </source>
</reference>
<reference evidence="2" key="4">
    <citation type="submission" date="2020-10" db="EMBL/GenBank/DDBJ databases">
        <authorList>
            <person name="Bassil N.M."/>
            <person name="Lloyd J.R."/>
        </authorList>
    </citation>
    <scope>NUCLEOTIDE SEQUENCE</scope>
    <source>
        <strain evidence="2">NB2006</strain>
    </source>
</reference>
<evidence type="ECO:0000313" key="3">
    <source>
        <dbReference type="Proteomes" id="UP000180175"/>
    </source>
</evidence>
<dbReference type="Proteomes" id="UP000180175">
    <property type="component" value="Chromosome"/>
</dbReference>
<name>A0A1S2KYC8_9BACI</name>
<keyword evidence="3" id="KW-1185">Reference proteome</keyword>
<evidence type="ECO:0000313" key="2">
    <source>
        <dbReference type="EMBL" id="QOY37676.1"/>
    </source>
</evidence>
<dbReference type="KEGG" id="aia:AWH56_008885"/>
<organism evidence="1 3">
    <name type="scientific">Anaerobacillus isosaccharinicus</name>
    <dbReference type="NCBI Taxonomy" id="1532552"/>
    <lineage>
        <taxon>Bacteria</taxon>
        <taxon>Bacillati</taxon>
        <taxon>Bacillota</taxon>
        <taxon>Bacilli</taxon>
        <taxon>Bacillales</taxon>
        <taxon>Bacillaceae</taxon>
        <taxon>Anaerobacillus</taxon>
    </lineage>
</organism>
<sequence>MALYQKAYLFKQDGIVRSVVTSKDLIKNASDSEFEEVTLLLCDKDIEEWIDIKKMKNDDLEDDY</sequence>
<reference evidence="2 3" key="2">
    <citation type="journal article" date="2017" name="Genome Announc.">
        <title>Draft Genome Sequences of Four Alkaliphilic Bacteria Belonging to the Anaerobacillus Genus.</title>
        <authorList>
            <person name="Bassil N.M."/>
            <person name="Lloyd J.R."/>
        </authorList>
    </citation>
    <scope>NUCLEOTIDE SEQUENCE [LARGE SCALE GENOMIC DNA]</scope>
    <source>
        <strain evidence="2 3">NB2006</strain>
    </source>
</reference>
<accession>A0A1S2KYC8</accession>